<name>A0ABY4E3A5_9NEIS</name>
<reference evidence="2 3" key="1">
    <citation type="journal article" date="2022" name="Res Sq">
        <title>Evolution of multicellular longitudinally dividing oral cavity symbionts (Neisseriaceae).</title>
        <authorList>
            <person name="Nyongesa S."/>
            <person name="Weber P."/>
            <person name="Bernet E."/>
            <person name="Pullido F."/>
            <person name="Nieckarz M."/>
            <person name="Delaby M."/>
            <person name="Nieves C."/>
            <person name="Viehboeck T."/>
            <person name="Krause N."/>
            <person name="Rivera-Millot A."/>
            <person name="Nakamura A."/>
            <person name="Vischer N."/>
            <person name="VanNieuwenhze M."/>
            <person name="Brun Y."/>
            <person name="Cava F."/>
            <person name="Bulgheresi S."/>
            <person name="Veyrier F."/>
        </authorList>
    </citation>
    <scope>NUCLEOTIDE SEQUENCE [LARGE SCALE GENOMIC DNA]</scope>
    <source>
        <strain evidence="2 3">SN4</strain>
    </source>
</reference>
<evidence type="ECO:0000313" key="2">
    <source>
        <dbReference type="EMBL" id="UOO90266.1"/>
    </source>
</evidence>
<evidence type="ECO:0000259" key="1">
    <source>
        <dbReference type="Pfam" id="PF04965"/>
    </source>
</evidence>
<dbReference type="SUPFAM" id="SSF160719">
    <property type="entry name" value="gpW/gp25-like"/>
    <property type="match status" value="1"/>
</dbReference>
<dbReference type="RefSeq" id="WP_082625577.1">
    <property type="nucleotide sequence ID" value="NZ_CABKVG010000008.1"/>
</dbReference>
<dbReference type="Proteomes" id="UP000832011">
    <property type="component" value="Chromosome"/>
</dbReference>
<gene>
    <name evidence="2" type="ORF">LVJ82_04575</name>
</gene>
<evidence type="ECO:0000313" key="3">
    <source>
        <dbReference type="Proteomes" id="UP000832011"/>
    </source>
</evidence>
<dbReference type="EMBL" id="CP091511">
    <property type="protein sequence ID" value="UOO90266.1"/>
    <property type="molecule type" value="Genomic_DNA"/>
</dbReference>
<dbReference type="Pfam" id="PF04965">
    <property type="entry name" value="GPW_gp25"/>
    <property type="match status" value="1"/>
</dbReference>
<dbReference type="Gene3D" id="3.10.450.40">
    <property type="match status" value="1"/>
</dbReference>
<accession>A0ABY4E3A5</accession>
<protein>
    <submittedName>
        <fullName evidence="2">GPW/gp25 family protein</fullName>
    </submittedName>
</protein>
<sequence>MMNAQTGRSMDLIAHVRQSIADILFTRIGSRVQREPYGSIIPELIDSPMRGEVLSMIITAGVYMALATYEPRINVTNVSVNLNAVANARLNLTIEYEINGQKVAEQITLGGTT</sequence>
<dbReference type="InterPro" id="IPR007048">
    <property type="entry name" value="IraD/Gp25-like"/>
</dbReference>
<feature type="domain" description="IraD/Gp25-like" evidence="1">
    <location>
        <begin position="12"/>
        <end position="101"/>
    </location>
</feature>
<keyword evidence="3" id="KW-1185">Reference proteome</keyword>
<proteinExistence type="predicted"/>
<organism evidence="2 3">
    <name type="scientific">Vitreoscilla massiliensis</name>
    <dbReference type="NCBI Taxonomy" id="1689272"/>
    <lineage>
        <taxon>Bacteria</taxon>
        <taxon>Pseudomonadati</taxon>
        <taxon>Pseudomonadota</taxon>
        <taxon>Betaproteobacteria</taxon>
        <taxon>Neisseriales</taxon>
        <taxon>Neisseriaceae</taxon>
        <taxon>Vitreoscilla</taxon>
    </lineage>
</organism>